<organism evidence="1 2">
    <name type="scientific">Termitidicoccus mucosus</name>
    <dbReference type="NCBI Taxonomy" id="1184151"/>
    <lineage>
        <taxon>Bacteria</taxon>
        <taxon>Pseudomonadati</taxon>
        <taxon>Verrucomicrobiota</taxon>
        <taxon>Opitutia</taxon>
        <taxon>Opitutales</taxon>
        <taxon>Opitutaceae</taxon>
        <taxon>Termitidicoccus</taxon>
    </lineage>
</organism>
<proteinExistence type="predicted"/>
<name>A0A178IQ84_9BACT</name>
<evidence type="ECO:0000313" key="1">
    <source>
        <dbReference type="EMBL" id="OAM91911.1"/>
    </source>
</evidence>
<comment type="caution">
    <text evidence="1">The sequence shown here is derived from an EMBL/GenBank/DDBJ whole genome shotgun (WGS) entry which is preliminary data.</text>
</comment>
<reference evidence="1 2" key="1">
    <citation type="submission" date="2016-01" db="EMBL/GenBank/DDBJ databases">
        <title>High potential of lignocellulose degradation of a new Verrucomicrobia species.</title>
        <authorList>
            <person name="Wang Y."/>
            <person name="Shi Y."/>
            <person name="Qiu Z."/>
            <person name="Liu S."/>
            <person name="Yang H."/>
        </authorList>
    </citation>
    <scope>NUCLEOTIDE SEQUENCE [LARGE SCALE GENOMIC DNA]</scope>
    <source>
        <strain evidence="1 2">TSB47</strain>
    </source>
</reference>
<dbReference type="STRING" id="1184151.AW736_26385"/>
<dbReference type="AlphaFoldDB" id="A0A178IQ84"/>
<gene>
    <name evidence="1" type="ORF">AW736_26385</name>
</gene>
<keyword evidence="2" id="KW-1185">Reference proteome</keyword>
<protein>
    <submittedName>
        <fullName evidence="1">Uncharacterized protein</fullName>
    </submittedName>
</protein>
<evidence type="ECO:0000313" key="2">
    <source>
        <dbReference type="Proteomes" id="UP000078486"/>
    </source>
</evidence>
<dbReference type="Proteomes" id="UP000078486">
    <property type="component" value="Unassembled WGS sequence"/>
</dbReference>
<accession>A0A178IQ84</accession>
<sequence length="271" mass="31377">MVEQFKTPIGLLPLGDQDFTSDPVWQMANYTAVDYFPMRTELMQVMESLIHITVELPDIRIPVGQFYGSCGGKSGPRRSLHDFAYHVLREDGAIGFQTEAHWQENIRSFETRFNSHAPIAGLFNWSRRLYLWNADQSHHFAALYRQSRDQHRKWQAPCNLKVYDWNQSIEEIPGMIRFIARNRMDSVWHHVNQCSAKVEHVQIGRSELGLHAIQLSNLDSEVMDMALNAILQLEGRGLIIRLSQMRNRLRFSEIHSMSSTSRAASVMIHNL</sequence>
<dbReference type="EMBL" id="LRRQ01000003">
    <property type="protein sequence ID" value="OAM91911.1"/>
    <property type="molecule type" value="Genomic_DNA"/>
</dbReference>